<dbReference type="GO" id="GO:0016020">
    <property type="term" value="C:membrane"/>
    <property type="evidence" value="ECO:0007669"/>
    <property type="project" value="UniProtKB-SubCell"/>
</dbReference>
<keyword evidence="4 6" id="KW-0472">Membrane</keyword>
<keyword evidence="3 6" id="KW-1133">Transmembrane helix</keyword>
<evidence type="ECO:0000256" key="1">
    <source>
        <dbReference type="ARBA" id="ARBA00004141"/>
    </source>
</evidence>
<dbReference type="SMART" id="SM01417">
    <property type="entry name" value="Solute_trans_a"/>
    <property type="match status" value="1"/>
</dbReference>
<reference evidence="7" key="1">
    <citation type="journal article" date="2020" name="Stud. Mycol.">
        <title>101 Dothideomycetes genomes: a test case for predicting lifestyles and emergence of pathogens.</title>
        <authorList>
            <person name="Haridas S."/>
            <person name="Albert R."/>
            <person name="Binder M."/>
            <person name="Bloem J."/>
            <person name="Labutti K."/>
            <person name="Salamov A."/>
            <person name="Andreopoulos B."/>
            <person name="Baker S."/>
            <person name="Barry K."/>
            <person name="Bills G."/>
            <person name="Bluhm B."/>
            <person name="Cannon C."/>
            <person name="Castanera R."/>
            <person name="Culley D."/>
            <person name="Daum C."/>
            <person name="Ezra D."/>
            <person name="Gonzalez J."/>
            <person name="Henrissat B."/>
            <person name="Kuo A."/>
            <person name="Liang C."/>
            <person name="Lipzen A."/>
            <person name="Lutzoni F."/>
            <person name="Magnuson J."/>
            <person name="Mondo S."/>
            <person name="Nolan M."/>
            <person name="Ohm R."/>
            <person name="Pangilinan J."/>
            <person name="Park H.-J."/>
            <person name="Ramirez L."/>
            <person name="Alfaro M."/>
            <person name="Sun H."/>
            <person name="Tritt A."/>
            <person name="Yoshinaga Y."/>
            <person name="Zwiers L.-H."/>
            <person name="Turgeon B."/>
            <person name="Goodwin S."/>
            <person name="Spatafora J."/>
            <person name="Crous P."/>
            <person name="Grigoriev I."/>
        </authorList>
    </citation>
    <scope>NUCLEOTIDE SEQUENCE</scope>
    <source>
        <strain evidence="7">CBS 115976</strain>
    </source>
</reference>
<feature type="transmembrane region" description="Helical" evidence="6">
    <location>
        <begin position="32"/>
        <end position="56"/>
    </location>
</feature>
<feature type="transmembrane region" description="Helical" evidence="6">
    <location>
        <begin position="243"/>
        <end position="267"/>
    </location>
</feature>
<feature type="compositionally biased region" description="Basic and acidic residues" evidence="5">
    <location>
        <begin position="525"/>
        <end position="535"/>
    </location>
</feature>
<evidence type="ECO:0000256" key="5">
    <source>
        <dbReference type="SAM" id="MobiDB-lite"/>
    </source>
</evidence>
<evidence type="ECO:0000256" key="4">
    <source>
        <dbReference type="ARBA" id="ARBA00023136"/>
    </source>
</evidence>
<organism evidence="7 8">
    <name type="scientific">Microthyrium microscopicum</name>
    <dbReference type="NCBI Taxonomy" id="703497"/>
    <lineage>
        <taxon>Eukaryota</taxon>
        <taxon>Fungi</taxon>
        <taxon>Dikarya</taxon>
        <taxon>Ascomycota</taxon>
        <taxon>Pezizomycotina</taxon>
        <taxon>Dothideomycetes</taxon>
        <taxon>Dothideomycetes incertae sedis</taxon>
        <taxon>Microthyriales</taxon>
        <taxon>Microthyriaceae</taxon>
        <taxon>Microthyrium</taxon>
    </lineage>
</organism>
<sequence>MGGQCNNTLFELGEKAVEVEQPLIGTLTFHQVGLLISVAFGGFACLVALILIFLHATHYSVPNEQKHIIRILFMIPIYATISVVSYKFYTHALYWEVLRDCYEAFAISSFFALLCNYCEPTLKEQKNFFRNIPRVKNWVLPINWFQGCFGGRDEGVLRRPRSGLTWFNIIWVGVFQYCFIRVVMTFTSMITQLLDRYCESSLNPVFAHIWVLAVNALSVTIAMYCLIQFYVQLKDELKHHKPFLKVACIKLVIFFSFWQSLFISFFSSGNNPIITTGPRVSYVDVKVGIPCVLLTIEMAIFSILHIFAFPYKPYDIKNSSAPSAYYYGGFLGFYALVDTFNPWDIIKAGARGFRWLFVGIRKRHDDVSYKMEPGMSSKEINLRKLHADEDSYENDMSTAQHNKYNSPKLQNEPLGGPPQSLGITRRPTNDDDFNDRAALLNHTQRPPMAGFPDNNLSHPPSGMSTPQYRHGSPAPAYAPYQQQSSTYQSLMPHASPNLPPIERINTPPSPIDPGAPVGHAVTTNERAEQRIDHTSRLPRQGTRGMDRR</sequence>
<dbReference type="AlphaFoldDB" id="A0A6A6USF3"/>
<keyword evidence="8" id="KW-1185">Reference proteome</keyword>
<gene>
    <name evidence="7" type="ORF">BT63DRAFT_9331</name>
</gene>
<proteinExistence type="predicted"/>
<evidence type="ECO:0000313" key="8">
    <source>
        <dbReference type="Proteomes" id="UP000799302"/>
    </source>
</evidence>
<evidence type="ECO:0000313" key="7">
    <source>
        <dbReference type="EMBL" id="KAF2674403.1"/>
    </source>
</evidence>
<keyword evidence="2 6" id="KW-0812">Transmembrane</keyword>
<feature type="compositionally biased region" description="Polar residues" evidence="5">
    <location>
        <begin position="480"/>
        <end position="489"/>
    </location>
</feature>
<feature type="transmembrane region" description="Helical" evidence="6">
    <location>
        <begin position="68"/>
        <end position="89"/>
    </location>
</feature>
<comment type="subcellular location">
    <subcellularLocation>
        <location evidence="1">Membrane</location>
        <topology evidence="1">Multi-pass membrane protein</topology>
    </subcellularLocation>
</comment>
<protein>
    <submittedName>
        <fullName evidence="7">DUF300-domain-containing protein</fullName>
    </submittedName>
</protein>
<feature type="transmembrane region" description="Helical" evidence="6">
    <location>
        <begin position="166"/>
        <end position="187"/>
    </location>
</feature>
<feature type="compositionally biased region" description="Polar residues" evidence="5">
    <location>
        <begin position="394"/>
        <end position="409"/>
    </location>
</feature>
<feature type="compositionally biased region" description="Polar residues" evidence="5">
    <location>
        <begin position="454"/>
        <end position="467"/>
    </location>
</feature>
<dbReference type="EMBL" id="MU004230">
    <property type="protein sequence ID" value="KAF2674403.1"/>
    <property type="molecule type" value="Genomic_DNA"/>
</dbReference>
<name>A0A6A6USF3_9PEZI</name>
<feature type="transmembrane region" description="Helical" evidence="6">
    <location>
        <begin position="207"/>
        <end position="231"/>
    </location>
</feature>
<accession>A0A6A6USF3</accession>
<feature type="transmembrane region" description="Helical" evidence="6">
    <location>
        <begin position="287"/>
        <end position="309"/>
    </location>
</feature>
<feature type="region of interest" description="Disordered" evidence="5">
    <location>
        <begin position="390"/>
        <end position="548"/>
    </location>
</feature>
<evidence type="ECO:0000256" key="6">
    <source>
        <dbReference type="SAM" id="Phobius"/>
    </source>
</evidence>
<dbReference type="PANTHER" id="PTHR23423">
    <property type="entry name" value="ORGANIC SOLUTE TRANSPORTER-RELATED"/>
    <property type="match status" value="1"/>
</dbReference>
<dbReference type="OrthoDB" id="5348404at2759"/>
<dbReference type="Pfam" id="PF03619">
    <property type="entry name" value="Solute_trans_a"/>
    <property type="match status" value="1"/>
</dbReference>
<evidence type="ECO:0000256" key="2">
    <source>
        <dbReference type="ARBA" id="ARBA00022692"/>
    </source>
</evidence>
<evidence type="ECO:0000256" key="3">
    <source>
        <dbReference type="ARBA" id="ARBA00022989"/>
    </source>
</evidence>
<dbReference type="InterPro" id="IPR005178">
    <property type="entry name" value="Ostalpha/TMEM184C"/>
</dbReference>
<dbReference type="Proteomes" id="UP000799302">
    <property type="component" value="Unassembled WGS sequence"/>
</dbReference>